<dbReference type="AlphaFoldDB" id="A0A5C6P019"/>
<feature type="region of interest" description="Disordered" evidence="1">
    <location>
        <begin position="356"/>
        <end position="425"/>
    </location>
</feature>
<dbReference type="Proteomes" id="UP000324091">
    <property type="component" value="Chromosome 16"/>
</dbReference>
<evidence type="ECO:0000256" key="1">
    <source>
        <dbReference type="SAM" id="MobiDB-lite"/>
    </source>
</evidence>
<gene>
    <name evidence="3" type="ORF">D4764_16G0009430</name>
</gene>
<dbReference type="InterPro" id="IPR011665">
    <property type="entry name" value="BRF1_TBP-bd_dom"/>
</dbReference>
<protein>
    <submittedName>
        <fullName evidence="3">Transcription factor IIIB 90 kDa subunit</fullName>
    </submittedName>
</protein>
<accession>A0A5C6P019</accession>
<feature type="domain" description="Brf1 TBP-binding" evidence="2">
    <location>
        <begin position="18"/>
        <end position="58"/>
    </location>
</feature>
<name>A0A5C6P019_9TELE</name>
<keyword evidence="4" id="KW-1185">Reference proteome</keyword>
<feature type="compositionally biased region" description="Pro residues" evidence="1">
    <location>
        <begin position="224"/>
        <end position="234"/>
    </location>
</feature>
<comment type="caution">
    <text evidence="3">The sequence shown here is derived from an EMBL/GenBank/DDBJ whole genome shotgun (WGS) entry which is preliminary data.</text>
</comment>
<feature type="compositionally biased region" description="Polar residues" evidence="1">
    <location>
        <begin position="359"/>
        <end position="399"/>
    </location>
</feature>
<reference evidence="3 4" key="1">
    <citation type="submission" date="2019-04" db="EMBL/GenBank/DDBJ databases">
        <title>Chromosome genome assembly for Takifugu flavidus.</title>
        <authorList>
            <person name="Xiao S."/>
        </authorList>
    </citation>
    <scope>NUCLEOTIDE SEQUENCE [LARGE SCALE GENOMIC DNA]</scope>
    <source>
        <strain evidence="3">HTHZ2018</strain>
        <tissue evidence="3">Muscle</tissue>
    </source>
</reference>
<sequence>MIRLTGLAKVLVWFPQQRGSARKRAPIRANSADEAIGKMLEQKRISSKINYDVLKDLNSQARRQSGPVPEEEPRRLQVLPAPTPTCSGAPHPQHAAEHPGKEVQSCFGPFQPANEFFALLLLLLPLFSLFHLSLEVFALHKPQFDLASLGSNQFDGGTPGRWESGLSWSREAGMCHIPDPVPDLVPDLVLLQTRSRTRSQTWSRTWSCSVPPPSPLSRPSSSPQLPPGPSLFPPPPLEDGGFRVTCRVCVCVCVFHAEVRRRVGSHSPAALDGRHGDGGLPESLSPRAAGSRLTSDLHELQPFISGPSNKKLAVETSQVFRLDGPDISVPTLDAALPVPLTDQRILGEPAGAVIRKRSQQPQNLPRTSPEPLQNLSSTTPEPLQNHSRTTPEPLQNLPRTTPEPPQNHSRTTPEPLLGSAVPGPLPVPVRDPAVVVESGPVVYDDAAAEDEEEEDEEACVSAMDLLGGNDYGCDGDYDDGF</sequence>
<feature type="region of interest" description="Disordered" evidence="1">
    <location>
        <begin position="60"/>
        <end position="102"/>
    </location>
</feature>
<proteinExistence type="predicted"/>
<dbReference type="EMBL" id="RHFK02000008">
    <property type="protein sequence ID" value="TWW72446.1"/>
    <property type="molecule type" value="Genomic_DNA"/>
</dbReference>
<dbReference type="Pfam" id="PF07741">
    <property type="entry name" value="BRF1"/>
    <property type="match status" value="1"/>
</dbReference>
<evidence type="ECO:0000259" key="2">
    <source>
        <dbReference type="Pfam" id="PF07741"/>
    </source>
</evidence>
<evidence type="ECO:0000313" key="4">
    <source>
        <dbReference type="Proteomes" id="UP000324091"/>
    </source>
</evidence>
<feature type="region of interest" description="Disordered" evidence="1">
    <location>
        <begin position="265"/>
        <end position="293"/>
    </location>
</feature>
<organism evidence="3 4">
    <name type="scientific">Takifugu flavidus</name>
    <name type="common">sansaifugu</name>
    <dbReference type="NCBI Taxonomy" id="433684"/>
    <lineage>
        <taxon>Eukaryota</taxon>
        <taxon>Metazoa</taxon>
        <taxon>Chordata</taxon>
        <taxon>Craniata</taxon>
        <taxon>Vertebrata</taxon>
        <taxon>Euteleostomi</taxon>
        <taxon>Actinopterygii</taxon>
        <taxon>Neopterygii</taxon>
        <taxon>Teleostei</taxon>
        <taxon>Neoteleostei</taxon>
        <taxon>Acanthomorphata</taxon>
        <taxon>Eupercaria</taxon>
        <taxon>Tetraodontiformes</taxon>
        <taxon>Tetradontoidea</taxon>
        <taxon>Tetraodontidae</taxon>
        <taxon>Takifugu</taxon>
    </lineage>
</organism>
<feature type="region of interest" description="Disordered" evidence="1">
    <location>
        <begin position="202"/>
        <end position="234"/>
    </location>
</feature>
<evidence type="ECO:0000313" key="3">
    <source>
        <dbReference type="EMBL" id="TWW72446.1"/>
    </source>
</evidence>